<dbReference type="RefSeq" id="WP_184665976.1">
    <property type="nucleotide sequence ID" value="NZ_BAABAI010000004.1"/>
</dbReference>
<gene>
    <name evidence="1" type="ORF">F4559_000513</name>
</gene>
<evidence type="ECO:0000313" key="2">
    <source>
        <dbReference type="Proteomes" id="UP000542674"/>
    </source>
</evidence>
<accession>A0A7W7WTI9</accession>
<reference evidence="1 2" key="1">
    <citation type="submission" date="2020-08" db="EMBL/GenBank/DDBJ databases">
        <title>Sequencing the genomes of 1000 actinobacteria strains.</title>
        <authorList>
            <person name="Klenk H.-P."/>
        </authorList>
    </citation>
    <scope>NUCLEOTIDE SEQUENCE [LARGE SCALE GENOMIC DNA]</scope>
    <source>
        <strain evidence="1 2">DSM 45084</strain>
    </source>
</reference>
<dbReference type="EMBL" id="JACHJS010000001">
    <property type="protein sequence ID" value="MBB4963154.1"/>
    <property type="molecule type" value="Genomic_DNA"/>
</dbReference>
<sequence>MTIEAHWPLYPELRTADSMRIERPEDVDLLLTRLADKDSGSATLVHRGRLTVIDEGTGGQLVDHDVLTAVHDGYGYLSYG</sequence>
<keyword evidence="2" id="KW-1185">Reference proteome</keyword>
<organism evidence="1 2">
    <name type="scientific">Saccharothrix violaceirubra</name>
    <dbReference type="NCBI Taxonomy" id="413306"/>
    <lineage>
        <taxon>Bacteria</taxon>
        <taxon>Bacillati</taxon>
        <taxon>Actinomycetota</taxon>
        <taxon>Actinomycetes</taxon>
        <taxon>Pseudonocardiales</taxon>
        <taxon>Pseudonocardiaceae</taxon>
        <taxon>Saccharothrix</taxon>
    </lineage>
</organism>
<name>A0A7W7WTI9_9PSEU</name>
<dbReference type="Proteomes" id="UP000542674">
    <property type="component" value="Unassembled WGS sequence"/>
</dbReference>
<proteinExistence type="predicted"/>
<dbReference type="AlphaFoldDB" id="A0A7W7WTI9"/>
<comment type="caution">
    <text evidence="1">The sequence shown here is derived from an EMBL/GenBank/DDBJ whole genome shotgun (WGS) entry which is preliminary data.</text>
</comment>
<protein>
    <submittedName>
        <fullName evidence="1">Uncharacterized protein</fullName>
    </submittedName>
</protein>
<evidence type="ECO:0000313" key="1">
    <source>
        <dbReference type="EMBL" id="MBB4963154.1"/>
    </source>
</evidence>